<proteinExistence type="predicted"/>
<evidence type="ECO:0000313" key="3">
    <source>
        <dbReference type="Proteomes" id="UP000620104"/>
    </source>
</evidence>
<dbReference type="Proteomes" id="UP000620104">
    <property type="component" value="Unassembled WGS sequence"/>
</dbReference>
<name>A0A8H3YG98_9TREE</name>
<evidence type="ECO:0000256" key="1">
    <source>
        <dbReference type="SAM" id="MobiDB-lite"/>
    </source>
</evidence>
<dbReference type="OrthoDB" id="10251809at2759"/>
<keyword evidence="3" id="KW-1185">Reference proteome</keyword>
<sequence length="267" mass="28918">MGTTADEEDDADDETRDPPGAHSMQRTDVAAKGTPVRNPLDGATHTSRDPGRTEPLPLPRHQPSPSSLSSDHQRAAAPILLTLKPSKPLRPHDRSDVTTTDAEEDENKTRHTPTAAPARGTPRLVSEKKKRERRAHAPIPGDTPQTFAHLVLPHALVPRAPSSGGHNGQKYAQDVLLFNLVTLEWETKPIHGVPPAGRGYHITVLHDSRLIISGGYDGHTHFGDLHALELASCAYLPQVTAFEVDEKSARAIPDEPADAVPPQPSRI</sequence>
<feature type="compositionally biased region" description="Acidic residues" evidence="1">
    <location>
        <begin position="1"/>
        <end position="15"/>
    </location>
</feature>
<feature type="region of interest" description="Disordered" evidence="1">
    <location>
        <begin position="1"/>
        <end position="145"/>
    </location>
</feature>
<dbReference type="Gene3D" id="2.120.10.80">
    <property type="entry name" value="Kelch-type beta propeller"/>
    <property type="match status" value="1"/>
</dbReference>
<reference evidence="2" key="1">
    <citation type="submission" date="2020-07" db="EMBL/GenBank/DDBJ databases">
        <title>Draft Genome Sequence of a Deep-Sea Yeast, Naganishia (Cryptococcus) liquefaciens strain N6.</title>
        <authorList>
            <person name="Han Y.W."/>
            <person name="Kajitani R."/>
            <person name="Morimoto H."/>
            <person name="Parhat M."/>
            <person name="Tsubouchi H."/>
            <person name="Bakenova O."/>
            <person name="Ogata M."/>
            <person name="Argunhan B."/>
            <person name="Aoki R."/>
            <person name="Kajiwara S."/>
            <person name="Itoh T."/>
            <person name="Iwasaki H."/>
        </authorList>
    </citation>
    <scope>NUCLEOTIDE SEQUENCE</scope>
    <source>
        <strain evidence="2">N6</strain>
    </source>
</reference>
<evidence type="ECO:0000313" key="2">
    <source>
        <dbReference type="EMBL" id="GHJ88600.1"/>
    </source>
</evidence>
<dbReference type="InterPro" id="IPR015915">
    <property type="entry name" value="Kelch-typ_b-propeller"/>
</dbReference>
<comment type="caution">
    <text evidence="2">The sequence shown here is derived from an EMBL/GenBank/DDBJ whole genome shotgun (WGS) entry which is preliminary data.</text>
</comment>
<dbReference type="SUPFAM" id="SSF117281">
    <property type="entry name" value="Kelch motif"/>
    <property type="match status" value="1"/>
</dbReference>
<gene>
    <name evidence="2" type="ORF">NliqN6_5002</name>
</gene>
<protein>
    <recommendedName>
        <fullName evidence="4">Galactose oxidase</fullName>
    </recommendedName>
</protein>
<dbReference type="AlphaFoldDB" id="A0A8H3YG98"/>
<organism evidence="2 3">
    <name type="scientific">Naganishia liquefaciens</name>
    <dbReference type="NCBI Taxonomy" id="104408"/>
    <lineage>
        <taxon>Eukaryota</taxon>
        <taxon>Fungi</taxon>
        <taxon>Dikarya</taxon>
        <taxon>Basidiomycota</taxon>
        <taxon>Agaricomycotina</taxon>
        <taxon>Tremellomycetes</taxon>
        <taxon>Filobasidiales</taxon>
        <taxon>Filobasidiaceae</taxon>
        <taxon>Naganishia</taxon>
    </lineage>
</organism>
<accession>A0A8H3YG98</accession>
<dbReference type="EMBL" id="BLZA01000030">
    <property type="protein sequence ID" value="GHJ88600.1"/>
    <property type="molecule type" value="Genomic_DNA"/>
</dbReference>
<evidence type="ECO:0008006" key="4">
    <source>
        <dbReference type="Google" id="ProtNLM"/>
    </source>
</evidence>